<dbReference type="SMART" id="SM01417">
    <property type="entry name" value="Solute_trans_a"/>
    <property type="match status" value="1"/>
</dbReference>
<feature type="transmembrane region" description="Helical" evidence="5">
    <location>
        <begin position="39"/>
        <end position="60"/>
    </location>
</feature>
<evidence type="ECO:0000313" key="7">
    <source>
        <dbReference type="Proteomes" id="UP001161247"/>
    </source>
</evidence>
<evidence type="ECO:0000256" key="4">
    <source>
        <dbReference type="ARBA" id="ARBA00023136"/>
    </source>
</evidence>
<protein>
    <submittedName>
        <fullName evidence="6">OLC1v1022947C13</fullName>
    </submittedName>
</protein>
<feature type="transmembrane region" description="Helical" evidence="5">
    <location>
        <begin position="141"/>
        <end position="162"/>
    </location>
</feature>
<dbReference type="PANTHER" id="PTHR23423">
    <property type="entry name" value="ORGANIC SOLUTE TRANSPORTER-RELATED"/>
    <property type="match status" value="1"/>
</dbReference>
<gene>
    <name evidence="6" type="ORF">OLC1_LOCUS1124</name>
</gene>
<evidence type="ECO:0000256" key="3">
    <source>
        <dbReference type="ARBA" id="ARBA00022989"/>
    </source>
</evidence>
<dbReference type="Pfam" id="PF03619">
    <property type="entry name" value="Solute_trans_a"/>
    <property type="match status" value="1"/>
</dbReference>
<keyword evidence="7" id="KW-1185">Reference proteome</keyword>
<evidence type="ECO:0000256" key="1">
    <source>
        <dbReference type="ARBA" id="ARBA00004141"/>
    </source>
</evidence>
<dbReference type="Proteomes" id="UP001161247">
    <property type="component" value="Chromosome 1"/>
</dbReference>
<organism evidence="6 7">
    <name type="scientific">Oldenlandia corymbosa var. corymbosa</name>
    <dbReference type="NCBI Taxonomy" id="529605"/>
    <lineage>
        <taxon>Eukaryota</taxon>
        <taxon>Viridiplantae</taxon>
        <taxon>Streptophyta</taxon>
        <taxon>Embryophyta</taxon>
        <taxon>Tracheophyta</taxon>
        <taxon>Spermatophyta</taxon>
        <taxon>Magnoliopsida</taxon>
        <taxon>eudicotyledons</taxon>
        <taxon>Gunneridae</taxon>
        <taxon>Pentapetalae</taxon>
        <taxon>asterids</taxon>
        <taxon>lamiids</taxon>
        <taxon>Gentianales</taxon>
        <taxon>Rubiaceae</taxon>
        <taxon>Rubioideae</taxon>
        <taxon>Spermacoceae</taxon>
        <taxon>Hedyotis-Oldenlandia complex</taxon>
        <taxon>Oldenlandia</taxon>
    </lineage>
</organism>
<keyword evidence="3 5" id="KW-1133">Transmembrane helix</keyword>
<feature type="transmembrane region" description="Helical" evidence="5">
    <location>
        <begin position="168"/>
        <end position="192"/>
    </location>
</feature>
<dbReference type="GO" id="GO:0016020">
    <property type="term" value="C:membrane"/>
    <property type="evidence" value="ECO:0007669"/>
    <property type="project" value="UniProtKB-SubCell"/>
</dbReference>
<feature type="transmembrane region" description="Helical" evidence="5">
    <location>
        <begin position="6"/>
        <end position="27"/>
    </location>
</feature>
<comment type="subcellular location">
    <subcellularLocation>
        <location evidence="1">Membrane</location>
        <topology evidence="1">Multi-pass membrane protein</topology>
    </subcellularLocation>
</comment>
<dbReference type="AlphaFoldDB" id="A0AAV1C2K2"/>
<evidence type="ECO:0000256" key="5">
    <source>
        <dbReference type="SAM" id="Phobius"/>
    </source>
</evidence>
<keyword evidence="4 5" id="KW-0472">Membrane</keyword>
<accession>A0AAV1C2K2</accession>
<reference evidence="6" key="1">
    <citation type="submission" date="2023-03" db="EMBL/GenBank/DDBJ databases">
        <authorList>
            <person name="Julca I."/>
        </authorList>
    </citation>
    <scope>NUCLEOTIDE SEQUENCE</scope>
</reference>
<dbReference type="EMBL" id="OX459118">
    <property type="protein sequence ID" value="CAI9088577.1"/>
    <property type="molecule type" value="Genomic_DNA"/>
</dbReference>
<proteinExistence type="predicted"/>
<sequence>MDRGQLTFMGSTVCVMLTLHFTIQLLTQHFMSWKKPKEQKAIVIIILMAPIYALDSYVGLLDLLGSKPFFTFLESIKECYEALVMAKFLGLMYTYLNISISKNIVPDEVKGREIHHSFPMTLFMPHSVKLDHKSLKQLKSWTWQFVWIRPVCSILMIGLQILGLYPDWISWIFTIILNISVSLALYSLVLFYHVFAKELAPHNPLSKFLCIKGIVFFSFWQVNDSYM</sequence>
<keyword evidence="2 5" id="KW-0812">Transmembrane</keyword>
<name>A0AAV1C2K2_OLDCO</name>
<evidence type="ECO:0000313" key="6">
    <source>
        <dbReference type="EMBL" id="CAI9088577.1"/>
    </source>
</evidence>
<evidence type="ECO:0000256" key="2">
    <source>
        <dbReference type="ARBA" id="ARBA00022692"/>
    </source>
</evidence>
<dbReference type="InterPro" id="IPR005178">
    <property type="entry name" value="Ostalpha/TMEM184C"/>
</dbReference>